<dbReference type="EMBL" id="JH668311">
    <property type="protein sequence ID" value="KAG6444542.1"/>
    <property type="molecule type" value="Genomic_DNA"/>
</dbReference>
<comment type="caution">
    <text evidence="1">The sequence shown here is derived from an EMBL/GenBank/DDBJ whole genome shotgun (WGS) entry which is preliminary data.</text>
</comment>
<dbReference type="Proteomes" id="UP000791440">
    <property type="component" value="Unassembled WGS sequence"/>
</dbReference>
<protein>
    <submittedName>
        <fullName evidence="1">Uncharacterized protein</fullName>
    </submittedName>
</protein>
<gene>
    <name evidence="1" type="ORF">O3G_MSEX003435</name>
</gene>
<reference evidence="1" key="1">
    <citation type="journal article" date="2016" name="Insect Biochem. Mol. Biol.">
        <title>Multifaceted biological insights from a draft genome sequence of the tobacco hornworm moth, Manduca sexta.</title>
        <authorList>
            <person name="Kanost M.R."/>
            <person name="Arrese E.L."/>
            <person name="Cao X."/>
            <person name="Chen Y.R."/>
            <person name="Chellapilla S."/>
            <person name="Goldsmith M.R."/>
            <person name="Grosse-Wilde E."/>
            <person name="Heckel D.G."/>
            <person name="Herndon N."/>
            <person name="Jiang H."/>
            <person name="Papanicolaou A."/>
            <person name="Qu J."/>
            <person name="Soulages J.L."/>
            <person name="Vogel H."/>
            <person name="Walters J."/>
            <person name="Waterhouse R.M."/>
            <person name="Ahn S.J."/>
            <person name="Almeida F.C."/>
            <person name="An C."/>
            <person name="Aqrawi P."/>
            <person name="Bretschneider A."/>
            <person name="Bryant W.B."/>
            <person name="Bucks S."/>
            <person name="Chao H."/>
            <person name="Chevignon G."/>
            <person name="Christen J.M."/>
            <person name="Clarke D.F."/>
            <person name="Dittmer N.T."/>
            <person name="Ferguson L.C.F."/>
            <person name="Garavelou S."/>
            <person name="Gordon K.H.J."/>
            <person name="Gunaratna R.T."/>
            <person name="Han Y."/>
            <person name="Hauser F."/>
            <person name="He Y."/>
            <person name="Heidel-Fischer H."/>
            <person name="Hirsh A."/>
            <person name="Hu Y."/>
            <person name="Jiang H."/>
            <person name="Kalra D."/>
            <person name="Klinner C."/>
            <person name="Konig C."/>
            <person name="Kovar C."/>
            <person name="Kroll A.R."/>
            <person name="Kuwar S.S."/>
            <person name="Lee S.L."/>
            <person name="Lehman R."/>
            <person name="Li K."/>
            <person name="Li Z."/>
            <person name="Liang H."/>
            <person name="Lovelace S."/>
            <person name="Lu Z."/>
            <person name="Mansfield J.H."/>
            <person name="McCulloch K.J."/>
            <person name="Mathew T."/>
            <person name="Morton B."/>
            <person name="Muzny D.M."/>
            <person name="Neunemann D."/>
            <person name="Ongeri F."/>
            <person name="Pauchet Y."/>
            <person name="Pu L.L."/>
            <person name="Pyrousis I."/>
            <person name="Rao X.J."/>
            <person name="Redding A."/>
            <person name="Roesel C."/>
            <person name="Sanchez-Gracia A."/>
            <person name="Schaack S."/>
            <person name="Shukla A."/>
            <person name="Tetreau G."/>
            <person name="Wang Y."/>
            <person name="Xiong G.H."/>
            <person name="Traut W."/>
            <person name="Walsh T.K."/>
            <person name="Worley K.C."/>
            <person name="Wu D."/>
            <person name="Wu W."/>
            <person name="Wu Y.Q."/>
            <person name="Zhang X."/>
            <person name="Zou Z."/>
            <person name="Zucker H."/>
            <person name="Briscoe A.D."/>
            <person name="Burmester T."/>
            <person name="Clem R.J."/>
            <person name="Feyereisen R."/>
            <person name="Grimmelikhuijzen C.J.P."/>
            <person name="Hamodrakas S.J."/>
            <person name="Hansson B.S."/>
            <person name="Huguet E."/>
            <person name="Jermiin L.S."/>
            <person name="Lan Q."/>
            <person name="Lehman H.K."/>
            <person name="Lorenzen M."/>
            <person name="Merzendorfer H."/>
            <person name="Michalopoulos I."/>
            <person name="Morton D.B."/>
            <person name="Muthukrishnan S."/>
            <person name="Oakeshott J.G."/>
            <person name="Palmer W."/>
            <person name="Park Y."/>
            <person name="Passarelli A.L."/>
            <person name="Rozas J."/>
            <person name="Schwartz L.M."/>
            <person name="Smith W."/>
            <person name="Southgate A."/>
            <person name="Vilcinskas A."/>
            <person name="Vogt R."/>
            <person name="Wang P."/>
            <person name="Werren J."/>
            <person name="Yu X.Q."/>
            <person name="Zhou J.J."/>
            <person name="Brown S.J."/>
            <person name="Scherer S.E."/>
            <person name="Richards S."/>
            <person name="Blissard G.W."/>
        </authorList>
    </citation>
    <scope>NUCLEOTIDE SEQUENCE</scope>
</reference>
<dbReference type="OrthoDB" id="10506825at2759"/>
<keyword evidence="2" id="KW-1185">Reference proteome</keyword>
<organism evidence="1 2">
    <name type="scientific">Manduca sexta</name>
    <name type="common">Tobacco hawkmoth</name>
    <name type="synonym">Tobacco hornworm</name>
    <dbReference type="NCBI Taxonomy" id="7130"/>
    <lineage>
        <taxon>Eukaryota</taxon>
        <taxon>Metazoa</taxon>
        <taxon>Ecdysozoa</taxon>
        <taxon>Arthropoda</taxon>
        <taxon>Hexapoda</taxon>
        <taxon>Insecta</taxon>
        <taxon>Pterygota</taxon>
        <taxon>Neoptera</taxon>
        <taxon>Endopterygota</taxon>
        <taxon>Lepidoptera</taxon>
        <taxon>Glossata</taxon>
        <taxon>Ditrysia</taxon>
        <taxon>Bombycoidea</taxon>
        <taxon>Sphingidae</taxon>
        <taxon>Sphinginae</taxon>
        <taxon>Sphingini</taxon>
        <taxon>Manduca</taxon>
    </lineage>
</organism>
<accession>A0A921YTU5</accession>
<sequence>MFMLQIQIFYNLISTISTQYFKLHQPPLQAVPYYQPNYLPNNYFHQETDSSEDSDGRRCKCSCFDCSRPKRCCRKVCRNCKTKEIQGLVVIPYPVPLLMYSTEKTVENSTKAKENKTKLLSLESENISTFSTAPVYVEDGDDIKNVNTNKVHLGASNHKYSNLKNINKNKYMVARINEDYRPNKNTVIRYKKLDDRKKYEVIPLPNKLAIEVLKGLQKYDDLKLK</sequence>
<name>A0A921YTU5_MANSE</name>
<reference evidence="1" key="2">
    <citation type="submission" date="2020-12" db="EMBL/GenBank/DDBJ databases">
        <authorList>
            <person name="Kanost M."/>
        </authorList>
    </citation>
    <scope>NUCLEOTIDE SEQUENCE</scope>
</reference>
<evidence type="ECO:0000313" key="1">
    <source>
        <dbReference type="EMBL" id="KAG6444542.1"/>
    </source>
</evidence>
<proteinExistence type="predicted"/>
<evidence type="ECO:0000313" key="2">
    <source>
        <dbReference type="Proteomes" id="UP000791440"/>
    </source>
</evidence>
<dbReference type="AlphaFoldDB" id="A0A921YTU5"/>